<dbReference type="STRING" id="246409.I1CQ29"/>
<proteinExistence type="predicted"/>
<dbReference type="Proteomes" id="UP000009138">
    <property type="component" value="Unassembled WGS sequence"/>
</dbReference>
<dbReference type="eggNOG" id="ENOG502SGGE">
    <property type="taxonomic scope" value="Eukaryota"/>
</dbReference>
<dbReference type="RefSeq" id="XP_067525955.1">
    <property type="nucleotide sequence ID" value="XM_067669854.1"/>
</dbReference>
<sequence length="451" mass="52234">MDLSILYLDLGINFASPQLGLTGLWSTGERKDFQSILELLFEDESFHKSMYRHDPFCGHSGIGGFKYGNRKSGFIRVSAYSHAKQPFYSRSTYGERHGKDFDADDVFKVSPGFIKHVARMKHCLSLMKYKSYGVRLEVRFTANHWDALYNHTMDLAKNHLQAHVNWYKSHALSSFVEKRLDSLVALAKNIHSQKNSRYTARQLTGVALIAFMLSSLVHRPSDRSWWKPFADQLKAKRCRKSMALFTPDLFRLSEDGSRWSCTVSLRQSLDGVLHKDIINKMTPELADGIELPEWHYRMPTLFALTEAVDLKFDLGLYAPHINLSSKENYYWDRAVLFLSHYGLSDTSNDHYTLAKTPHVRRQIEDLLLPGYGQILENPESVAFQHASSSWKLLQARACYIILCINNPHLKSDLIRFRPAMLKYIYENFEFIPKIAKDRIWTVKKGLLFYEI</sequence>
<name>I1CQ29_RHIO9</name>
<reference evidence="1 2" key="1">
    <citation type="journal article" date="2009" name="PLoS Genet.">
        <title>Genomic analysis of the basal lineage fungus Rhizopus oryzae reveals a whole-genome duplication.</title>
        <authorList>
            <person name="Ma L.-J."/>
            <person name="Ibrahim A.S."/>
            <person name="Skory C."/>
            <person name="Grabherr M.G."/>
            <person name="Burger G."/>
            <person name="Butler M."/>
            <person name="Elias M."/>
            <person name="Idnurm A."/>
            <person name="Lang B.F."/>
            <person name="Sone T."/>
            <person name="Abe A."/>
            <person name="Calvo S.E."/>
            <person name="Corrochano L.M."/>
            <person name="Engels R."/>
            <person name="Fu J."/>
            <person name="Hansberg W."/>
            <person name="Kim J.-M."/>
            <person name="Kodira C.D."/>
            <person name="Koehrsen M.J."/>
            <person name="Liu B."/>
            <person name="Miranda-Saavedra D."/>
            <person name="O'Leary S."/>
            <person name="Ortiz-Castellanos L."/>
            <person name="Poulter R."/>
            <person name="Rodriguez-Romero J."/>
            <person name="Ruiz-Herrera J."/>
            <person name="Shen Y.-Q."/>
            <person name="Zeng Q."/>
            <person name="Galagan J."/>
            <person name="Birren B.W."/>
            <person name="Cuomo C.A."/>
            <person name="Wickes B.L."/>
        </authorList>
    </citation>
    <scope>NUCLEOTIDE SEQUENCE [LARGE SCALE GENOMIC DNA]</scope>
    <source>
        <strain evidence="2">RA 99-880 / ATCC MYA-4621 / FGSC 9543 / NRRL 43880</strain>
    </source>
</reference>
<dbReference type="AlphaFoldDB" id="I1CQ29"/>
<keyword evidence="2" id="KW-1185">Reference proteome</keyword>
<dbReference type="EMBL" id="CH476747">
    <property type="protein sequence ID" value="EIE90559.1"/>
    <property type="molecule type" value="Genomic_DNA"/>
</dbReference>
<evidence type="ECO:0000313" key="1">
    <source>
        <dbReference type="EMBL" id="EIE90559.1"/>
    </source>
</evidence>
<dbReference type="GeneID" id="93622235"/>
<evidence type="ECO:0000313" key="2">
    <source>
        <dbReference type="Proteomes" id="UP000009138"/>
    </source>
</evidence>
<organism evidence="1 2">
    <name type="scientific">Rhizopus delemar (strain RA 99-880 / ATCC MYA-4621 / FGSC 9543 / NRRL 43880)</name>
    <name type="common">Mucormycosis agent</name>
    <name type="synonym">Rhizopus arrhizus var. delemar</name>
    <dbReference type="NCBI Taxonomy" id="246409"/>
    <lineage>
        <taxon>Eukaryota</taxon>
        <taxon>Fungi</taxon>
        <taxon>Fungi incertae sedis</taxon>
        <taxon>Mucoromycota</taxon>
        <taxon>Mucoromycotina</taxon>
        <taxon>Mucoromycetes</taxon>
        <taxon>Mucorales</taxon>
        <taxon>Mucorineae</taxon>
        <taxon>Rhizopodaceae</taxon>
        <taxon>Rhizopus</taxon>
    </lineage>
</organism>
<gene>
    <name evidence="1" type="ORF">RO3G_15270</name>
</gene>
<dbReference type="VEuPathDB" id="FungiDB:RO3G_15270"/>
<dbReference type="InParanoid" id="I1CQ29"/>
<accession>I1CQ29</accession>
<protein>
    <submittedName>
        <fullName evidence="1">Uncharacterized protein</fullName>
    </submittedName>
</protein>